<sequence length="71" mass="8088">MSVSWSSRSLTVLETVISSSGYRSTFLEWTTIDQVSSLQGSITIFGSEERVFISSLIFYKDCLELLLSWLR</sequence>
<reference evidence="1" key="1">
    <citation type="submission" date="2021-01" db="EMBL/GenBank/DDBJ databases">
        <title>Adiantum capillus-veneris genome.</title>
        <authorList>
            <person name="Fang Y."/>
            <person name="Liao Q."/>
        </authorList>
    </citation>
    <scope>NUCLEOTIDE SEQUENCE</scope>
    <source>
        <strain evidence="1">H3</strain>
        <tissue evidence="1">Leaf</tissue>
    </source>
</reference>
<keyword evidence="2" id="KW-1185">Reference proteome</keyword>
<name>A0A9D4USR4_ADICA</name>
<gene>
    <name evidence="1" type="ORF">GOP47_0011197</name>
</gene>
<protein>
    <submittedName>
        <fullName evidence="1">Uncharacterized protein</fullName>
    </submittedName>
</protein>
<evidence type="ECO:0000313" key="2">
    <source>
        <dbReference type="Proteomes" id="UP000886520"/>
    </source>
</evidence>
<evidence type="ECO:0000313" key="1">
    <source>
        <dbReference type="EMBL" id="KAI5073184.1"/>
    </source>
</evidence>
<dbReference type="EMBL" id="JABFUD020000011">
    <property type="protein sequence ID" value="KAI5073184.1"/>
    <property type="molecule type" value="Genomic_DNA"/>
</dbReference>
<organism evidence="1 2">
    <name type="scientific">Adiantum capillus-veneris</name>
    <name type="common">Maidenhair fern</name>
    <dbReference type="NCBI Taxonomy" id="13818"/>
    <lineage>
        <taxon>Eukaryota</taxon>
        <taxon>Viridiplantae</taxon>
        <taxon>Streptophyta</taxon>
        <taxon>Embryophyta</taxon>
        <taxon>Tracheophyta</taxon>
        <taxon>Polypodiopsida</taxon>
        <taxon>Polypodiidae</taxon>
        <taxon>Polypodiales</taxon>
        <taxon>Pteridineae</taxon>
        <taxon>Pteridaceae</taxon>
        <taxon>Vittarioideae</taxon>
        <taxon>Adiantum</taxon>
    </lineage>
</organism>
<proteinExistence type="predicted"/>
<dbReference type="AlphaFoldDB" id="A0A9D4USR4"/>
<dbReference type="Proteomes" id="UP000886520">
    <property type="component" value="Chromosome 11"/>
</dbReference>
<accession>A0A9D4USR4</accession>
<comment type="caution">
    <text evidence="1">The sequence shown here is derived from an EMBL/GenBank/DDBJ whole genome shotgun (WGS) entry which is preliminary data.</text>
</comment>